<gene>
    <name evidence="3" type="ORF">UFOVP1658_16</name>
    <name evidence="2" type="ORF">UFOVP488_3</name>
</gene>
<accession>A0A6J5MPB9</accession>
<dbReference type="EMBL" id="LR797512">
    <property type="protein sequence ID" value="CAB4221943.1"/>
    <property type="molecule type" value="Genomic_DNA"/>
</dbReference>
<protein>
    <submittedName>
        <fullName evidence="2">Transglycosylase SLT domain 1</fullName>
    </submittedName>
</protein>
<dbReference type="Pfam" id="PF18896">
    <property type="entry name" value="SLT_3"/>
    <property type="match status" value="1"/>
</dbReference>
<dbReference type="EMBL" id="LR796444">
    <property type="protein sequence ID" value="CAB4145329.1"/>
    <property type="molecule type" value="Genomic_DNA"/>
</dbReference>
<sequence>MAFIAPKIIAGVLTALLGFAALLGAHNGQSEPSSGPPYSTIDVTPYLILPKTTTTSTIVYIDPFADACTQLSGLAINEGWPIKQRATIQKIMFRESRCIPNSHNKNDPGEGSFGLMQINSFWCSGPNSFLQKSGLLTDCQSLLDPNTNLQAALLIWKNSRWNPWGGK</sequence>
<dbReference type="Gene3D" id="1.10.530.10">
    <property type="match status" value="1"/>
</dbReference>
<name>A0A6J5MPB9_9CAUD</name>
<dbReference type="InterPro" id="IPR043992">
    <property type="entry name" value="SLT_3"/>
</dbReference>
<feature type="domain" description="Transglycosylase SLT" evidence="1">
    <location>
        <begin position="76"/>
        <end position="164"/>
    </location>
</feature>
<evidence type="ECO:0000259" key="1">
    <source>
        <dbReference type="Pfam" id="PF18896"/>
    </source>
</evidence>
<evidence type="ECO:0000313" key="2">
    <source>
        <dbReference type="EMBL" id="CAB4145329.1"/>
    </source>
</evidence>
<organism evidence="2">
    <name type="scientific">uncultured Caudovirales phage</name>
    <dbReference type="NCBI Taxonomy" id="2100421"/>
    <lineage>
        <taxon>Viruses</taxon>
        <taxon>Duplodnaviria</taxon>
        <taxon>Heunggongvirae</taxon>
        <taxon>Uroviricota</taxon>
        <taxon>Caudoviricetes</taxon>
        <taxon>Peduoviridae</taxon>
        <taxon>Maltschvirus</taxon>
        <taxon>Maltschvirus maltsch</taxon>
    </lineage>
</organism>
<evidence type="ECO:0000313" key="3">
    <source>
        <dbReference type="EMBL" id="CAB4221943.1"/>
    </source>
</evidence>
<reference evidence="2" key="1">
    <citation type="submission" date="2020-04" db="EMBL/GenBank/DDBJ databases">
        <authorList>
            <person name="Chiriac C."/>
            <person name="Salcher M."/>
            <person name="Ghai R."/>
            <person name="Kavagutti S V."/>
        </authorList>
    </citation>
    <scope>NUCLEOTIDE SEQUENCE</scope>
</reference>
<dbReference type="InterPro" id="IPR023346">
    <property type="entry name" value="Lysozyme-like_dom_sf"/>
</dbReference>
<proteinExistence type="predicted"/>
<dbReference type="SUPFAM" id="SSF53955">
    <property type="entry name" value="Lysozyme-like"/>
    <property type="match status" value="1"/>
</dbReference>